<dbReference type="Gene3D" id="1.10.260.40">
    <property type="entry name" value="lambda repressor-like DNA-binding domains"/>
    <property type="match status" value="1"/>
</dbReference>
<evidence type="ECO:0000313" key="3">
    <source>
        <dbReference type="Proteomes" id="UP001500897"/>
    </source>
</evidence>
<protein>
    <submittedName>
        <fullName evidence="2">Helix-turn-helix transcriptional regulator</fullName>
    </submittedName>
</protein>
<evidence type="ECO:0000313" key="2">
    <source>
        <dbReference type="EMBL" id="GAA2092989.1"/>
    </source>
</evidence>
<sequence>MGWPSRKVNPHKSMRHYYGSEAQLMRTKRGWSLAKLAEEVHFSTSTLSRVENGDIKVPNGLSELLDQVFETDGFFSRILPLARQEAHPAKYQEILATADQAVLDESYSPIIHGLLQTPAHAWHLLRAGHPYLSDEEIKERVKARLGRQLRLRSQECRYSFILDESALRRQIGTREEMAEQLQVLLDVARLPNVELQVLPFSAGAHSEYASLWLLTTPDGERLAYEESSRTGIVFEETHEVTERQALYNRLRAQALSYEETELSIRSTLEG</sequence>
<dbReference type="PROSITE" id="PS50943">
    <property type="entry name" value="HTH_CROC1"/>
    <property type="match status" value="1"/>
</dbReference>
<dbReference type="CDD" id="cd00093">
    <property type="entry name" value="HTH_XRE"/>
    <property type="match status" value="1"/>
</dbReference>
<dbReference type="Proteomes" id="UP001500897">
    <property type="component" value="Unassembled WGS sequence"/>
</dbReference>
<comment type="caution">
    <text evidence="2">The sequence shown here is derived from an EMBL/GenBank/DDBJ whole genome shotgun (WGS) entry which is preliminary data.</text>
</comment>
<dbReference type="EMBL" id="BAAANS010000010">
    <property type="protein sequence ID" value="GAA2092989.1"/>
    <property type="molecule type" value="Genomic_DNA"/>
</dbReference>
<feature type="domain" description="HTH cro/C1-type" evidence="1">
    <location>
        <begin position="25"/>
        <end position="59"/>
    </location>
</feature>
<dbReference type="SMART" id="SM00530">
    <property type="entry name" value="HTH_XRE"/>
    <property type="match status" value="1"/>
</dbReference>
<evidence type="ECO:0000259" key="1">
    <source>
        <dbReference type="PROSITE" id="PS50943"/>
    </source>
</evidence>
<accession>A0ABP5I497</accession>
<gene>
    <name evidence="2" type="ORF">GCM10009759_19100</name>
</gene>
<dbReference type="Pfam" id="PF13560">
    <property type="entry name" value="HTH_31"/>
    <property type="match status" value="1"/>
</dbReference>
<keyword evidence="3" id="KW-1185">Reference proteome</keyword>
<name>A0ABP5I497_9ACTN</name>
<reference evidence="3" key="1">
    <citation type="journal article" date="2019" name="Int. J. Syst. Evol. Microbiol.">
        <title>The Global Catalogue of Microorganisms (GCM) 10K type strain sequencing project: providing services to taxonomists for standard genome sequencing and annotation.</title>
        <authorList>
            <consortium name="The Broad Institute Genomics Platform"/>
            <consortium name="The Broad Institute Genome Sequencing Center for Infectious Disease"/>
            <person name="Wu L."/>
            <person name="Ma J."/>
        </authorList>
    </citation>
    <scope>NUCLEOTIDE SEQUENCE [LARGE SCALE GENOMIC DNA]</scope>
    <source>
        <strain evidence="3">JCM 14559</strain>
    </source>
</reference>
<dbReference type="InterPro" id="IPR010982">
    <property type="entry name" value="Lambda_DNA-bd_dom_sf"/>
</dbReference>
<organism evidence="2 3">
    <name type="scientific">Kitasatospora saccharophila</name>
    <dbReference type="NCBI Taxonomy" id="407973"/>
    <lineage>
        <taxon>Bacteria</taxon>
        <taxon>Bacillati</taxon>
        <taxon>Actinomycetota</taxon>
        <taxon>Actinomycetes</taxon>
        <taxon>Kitasatosporales</taxon>
        <taxon>Streptomycetaceae</taxon>
        <taxon>Kitasatospora</taxon>
    </lineage>
</organism>
<dbReference type="Pfam" id="PF19054">
    <property type="entry name" value="DUF5753"/>
    <property type="match status" value="1"/>
</dbReference>
<dbReference type="InterPro" id="IPR043917">
    <property type="entry name" value="DUF5753"/>
</dbReference>
<dbReference type="SUPFAM" id="SSF47413">
    <property type="entry name" value="lambda repressor-like DNA-binding domains"/>
    <property type="match status" value="1"/>
</dbReference>
<dbReference type="InterPro" id="IPR001387">
    <property type="entry name" value="Cro/C1-type_HTH"/>
</dbReference>
<proteinExistence type="predicted"/>